<dbReference type="RefSeq" id="XP_013065634.2">
    <property type="nucleotide sequence ID" value="XM_013210180.2"/>
</dbReference>
<evidence type="ECO:0000313" key="3">
    <source>
        <dbReference type="Proteomes" id="UP001165740"/>
    </source>
</evidence>
<dbReference type="InterPro" id="IPR000467">
    <property type="entry name" value="G_patch_dom"/>
</dbReference>
<feature type="region of interest" description="Disordered" evidence="1">
    <location>
        <begin position="144"/>
        <end position="173"/>
    </location>
</feature>
<dbReference type="OrthoDB" id="29523at2759"/>
<keyword evidence="3" id="KW-1185">Reference proteome</keyword>
<feature type="compositionally biased region" description="Basic and acidic residues" evidence="1">
    <location>
        <begin position="251"/>
        <end position="260"/>
    </location>
</feature>
<feature type="region of interest" description="Disordered" evidence="1">
    <location>
        <begin position="230"/>
        <end position="260"/>
    </location>
</feature>
<feature type="region of interest" description="Disordered" evidence="1">
    <location>
        <begin position="1"/>
        <end position="27"/>
    </location>
</feature>
<feature type="compositionally biased region" description="Polar residues" evidence="1">
    <location>
        <begin position="240"/>
        <end position="250"/>
    </location>
</feature>
<accession>A0A9U8DXI0</accession>
<feature type="compositionally biased region" description="Basic residues" evidence="1">
    <location>
        <begin position="552"/>
        <end position="564"/>
    </location>
</feature>
<dbReference type="GO" id="GO:0010521">
    <property type="term" value="F:telomerase inhibitor activity"/>
    <property type="evidence" value="ECO:0007669"/>
    <property type="project" value="TreeGrafter"/>
</dbReference>
<dbReference type="PANTHER" id="PTHR23149">
    <property type="entry name" value="G PATCH DOMAIN CONTAINING PROTEIN"/>
    <property type="match status" value="1"/>
</dbReference>
<dbReference type="KEGG" id="bgt:106054358"/>
<sequence>MALLAEQKRKTKFGLDPRNTNWSNDDSKIGQKLMEKMGWAKGKGLGAKEDGMRDHIKATYKSDTRGLGCTPKDADAWIAHQDDFNNLLQQLNSQTSSQQSSDKVVEERPPDGHKRYYGRFARGRVPTLRSTEDLNCIFGKRKNVSEPATPTRQSDSISSGDESDEKKHGITTIKSSSSVQEYFAQKMAALKAKKDKTESVTEQVVNMKKSDEQRVPAVYGAVQFTYDQDTGSKEFDSSDENVPNVNFSHSQNKEETSNLDIDEKLLKKKRKKKEKKHGEENLLISDQLVSCGVLVDEEKATAKEKDSYGESQSKTKKKHQLCETGCLGQKDAKQSNSLLVETSKRKLEDGDDSTLLNQCKRKKLDKEELNSKIDVKNEHLTNSKKKRSKSKLKDKDIQVETIECQKKELDPTRENIEDFKSEAEQSKKKKKKNKEQKTVGQEDSEKKNVHDLPNDGTLQEPYDESKTQQSKKKKKKNKEQKTVGQEDSEKKNVHDLPNDGTLQEPYDESKTQQSKKKKKKNKELKTKEDSPSVNYLPEHCEESKPLPETQERKKKKTKNKKQKKKSEINNMFPGSNIGDIQGYAV</sequence>
<dbReference type="SMART" id="SM00443">
    <property type="entry name" value="G_patch"/>
    <property type="match status" value="1"/>
</dbReference>
<dbReference type="InterPro" id="IPR050656">
    <property type="entry name" value="PINX1"/>
</dbReference>
<evidence type="ECO:0000256" key="1">
    <source>
        <dbReference type="SAM" id="MobiDB-lite"/>
    </source>
</evidence>
<dbReference type="PANTHER" id="PTHR23149:SF27">
    <property type="entry name" value="PIN2_TERF1-INTERACTING TELOMERASE INHIBITOR 1"/>
    <property type="match status" value="1"/>
</dbReference>
<dbReference type="PROSITE" id="PS50174">
    <property type="entry name" value="G_PATCH"/>
    <property type="match status" value="1"/>
</dbReference>
<feature type="compositionally biased region" description="Basic and acidic residues" evidence="1">
    <location>
        <begin position="103"/>
        <end position="114"/>
    </location>
</feature>
<feature type="compositionally biased region" description="Basic residues" evidence="1">
    <location>
        <begin position="513"/>
        <end position="522"/>
    </location>
</feature>
<dbReference type="GO" id="GO:0003676">
    <property type="term" value="F:nucleic acid binding"/>
    <property type="evidence" value="ECO:0007669"/>
    <property type="project" value="InterPro"/>
</dbReference>
<proteinExistence type="predicted"/>
<dbReference type="Pfam" id="PF01585">
    <property type="entry name" value="G-patch"/>
    <property type="match status" value="1"/>
</dbReference>
<feature type="domain" description="G-patch" evidence="2">
    <location>
        <begin position="26"/>
        <end position="72"/>
    </location>
</feature>
<feature type="compositionally biased region" description="Basic and acidic residues" evidence="1">
    <location>
        <begin position="366"/>
        <end position="381"/>
    </location>
</feature>
<dbReference type="OMA" id="SKFCADQ"/>
<organism evidence="3 4">
    <name type="scientific">Biomphalaria glabrata</name>
    <name type="common">Bloodfluke planorb</name>
    <name type="synonym">Freshwater snail</name>
    <dbReference type="NCBI Taxonomy" id="6526"/>
    <lineage>
        <taxon>Eukaryota</taxon>
        <taxon>Metazoa</taxon>
        <taxon>Spiralia</taxon>
        <taxon>Lophotrochozoa</taxon>
        <taxon>Mollusca</taxon>
        <taxon>Gastropoda</taxon>
        <taxon>Heterobranchia</taxon>
        <taxon>Euthyneura</taxon>
        <taxon>Panpulmonata</taxon>
        <taxon>Hygrophila</taxon>
        <taxon>Lymnaeoidea</taxon>
        <taxon>Planorbidae</taxon>
        <taxon>Biomphalaria</taxon>
    </lineage>
</organism>
<feature type="region of interest" description="Disordered" evidence="1">
    <location>
        <begin position="93"/>
        <end position="117"/>
    </location>
</feature>
<gene>
    <name evidence="4" type="primary">LOC106054358</name>
</gene>
<feature type="compositionally biased region" description="Basic and acidic residues" evidence="1">
    <location>
        <begin position="391"/>
        <end position="426"/>
    </location>
</feature>
<dbReference type="GO" id="GO:0005730">
    <property type="term" value="C:nucleolus"/>
    <property type="evidence" value="ECO:0007669"/>
    <property type="project" value="TreeGrafter"/>
</dbReference>
<dbReference type="AlphaFoldDB" id="A0A9U8DXI0"/>
<reference evidence="4" key="1">
    <citation type="submission" date="2025-08" db="UniProtKB">
        <authorList>
            <consortium name="RefSeq"/>
        </authorList>
    </citation>
    <scope>IDENTIFICATION</scope>
</reference>
<protein>
    <submittedName>
        <fullName evidence="4">Uncharacterized protein LOC106054358 isoform X1</fullName>
    </submittedName>
</protein>
<feature type="region of interest" description="Disordered" evidence="1">
    <location>
        <begin position="366"/>
        <end position="585"/>
    </location>
</feature>
<feature type="region of interest" description="Disordered" evidence="1">
    <location>
        <begin position="301"/>
        <end position="320"/>
    </location>
</feature>
<feature type="compositionally biased region" description="Basic and acidic residues" evidence="1">
    <location>
        <begin position="443"/>
        <end position="453"/>
    </location>
</feature>
<dbReference type="Proteomes" id="UP001165740">
    <property type="component" value="Chromosome 10"/>
</dbReference>
<evidence type="ECO:0000259" key="2">
    <source>
        <dbReference type="PROSITE" id="PS50174"/>
    </source>
</evidence>
<feature type="compositionally biased region" description="Basic and acidic residues" evidence="1">
    <location>
        <begin position="487"/>
        <end position="497"/>
    </location>
</feature>
<dbReference type="GeneID" id="106054358"/>
<name>A0A9U8DXI0_BIOGL</name>
<feature type="compositionally biased region" description="Basic residues" evidence="1">
    <location>
        <begin position="469"/>
        <end position="478"/>
    </location>
</feature>
<feature type="compositionally biased region" description="Basic and acidic residues" evidence="1">
    <location>
        <begin position="538"/>
        <end position="551"/>
    </location>
</feature>
<evidence type="ECO:0000313" key="4">
    <source>
        <dbReference type="RefSeq" id="XP_013065634.2"/>
    </source>
</evidence>